<evidence type="ECO:0000313" key="1">
    <source>
        <dbReference type="EMBL" id="PON46739.1"/>
    </source>
</evidence>
<name>A0A2P5BD59_PARAD</name>
<organism evidence="1 2">
    <name type="scientific">Parasponia andersonii</name>
    <name type="common">Sponia andersonii</name>
    <dbReference type="NCBI Taxonomy" id="3476"/>
    <lineage>
        <taxon>Eukaryota</taxon>
        <taxon>Viridiplantae</taxon>
        <taxon>Streptophyta</taxon>
        <taxon>Embryophyta</taxon>
        <taxon>Tracheophyta</taxon>
        <taxon>Spermatophyta</taxon>
        <taxon>Magnoliopsida</taxon>
        <taxon>eudicotyledons</taxon>
        <taxon>Gunneridae</taxon>
        <taxon>Pentapetalae</taxon>
        <taxon>rosids</taxon>
        <taxon>fabids</taxon>
        <taxon>Rosales</taxon>
        <taxon>Cannabaceae</taxon>
        <taxon>Parasponia</taxon>
    </lineage>
</organism>
<evidence type="ECO:0000313" key="2">
    <source>
        <dbReference type="Proteomes" id="UP000237105"/>
    </source>
</evidence>
<comment type="caution">
    <text evidence="1">The sequence shown here is derived from an EMBL/GenBank/DDBJ whole genome shotgun (WGS) entry which is preliminary data.</text>
</comment>
<keyword evidence="2" id="KW-1185">Reference proteome</keyword>
<dbReference type="OrthoDB" id="10509507at2759"/>
<accession>A0A2P5BD59</accession>
<sequence>FLVSQTHLSRQNDLRRYAAGRYPWPISVSISCSFIAKRGVC</sequence>
<dbReference type="AlphaFoldDB" id="A0A2P5BD59"/>
<proteinExistence type="predicted"/>
<gene>
    <name evidence="1" type="ORF">PanWU01x14_249320</name>
</gene>
<feature type="non-terminal residue" evidence="1">
    <location>
        <position position="1"/>
    </location>
</feature>
<dbReference type="EMBL" id="JXTB01000306">
    <property type="protein sequence ID" value="PON46739.1"/>
    <property type="molecule type" value="Genomic_DNA"/>
</dbReference>
<protein>
    <submittedName>
        <fullName evidence="1">Uncharacterized protein</fullName>
    </submittedName>
</protein>
<dbReference type="Proteomes" id="UP000237105">
    <property type="component" value="Unassembled WGS sequence"/>
</dbReference>
<reference evidence="2" key="1">
    <citation type="submission" date="2016-06" db="EMBL/GenBank/DDBJ databases">
        <title>Parallel loss of symbiosis genes in relatives of nitrogen-fixing non-legume Parasponia.</title>
        <authorList>
            <person name="Van Velzen R."/>
            <person name="Holmer R."/>
            <person name="Bu F."/>
            <person name="Rutten L."/>
            <person name="Van Zeijl A."/>
            <person name="Liu W."/>
            <person name="Santuari L."/>
            <person name="Cao Q."/>
            <person name="Sharma T."/>
            <person name="Shen D."/>
            <person name="Roswanjaya Y."/>
            <person name="Wardhani T."/>
            <person name="Kalhor M.S."/>
            <person name="Jansen J."/>
            <person name="Van den Hoogen J."/>
            <person name="Gungor B."/>
            <person name="Hartog M."/>
            <person name="Hontelez J."/>
            <person name="Verver J."/>
            <person name="Yang W.-C."/>
            <person name="Schijlen E."/>
            <person name="Repin R."/>
            <person name="Schilthuizen M."/>
            <person name="Schranz E."/>
            <person name="Heidstra R."/>
            <person name="Miyata K."/>
            <person name="Fedorova E."/>
            <person name="Kohlen W."/>
            <person name="Bisseling T."/>
            <person name="Smit S."/>
            <person name="Geurts R."/>
        </authorList>
    </citation>
    <scope>NUCLEOTIDE SEQUENCE [LARGE SCALE GENOMIC DNA]</scope>
    <source>
        <strain evidence="2">cv. WU1-14</strain>
    </source>
</reference>